<dbReference type="PROSITE" id="PS50222">
    <property type="entry name" value="EF_HAND_2"/>
    <property type="match status" value="1"/>
</dbReference>
<dbReference type="EMBL" id="DS989727">
    <property type="protein sequence ID" value="EEA05483.1"/>
    <property type="molecule type" value="Genomic_DNA"/>
</dbReference>
<dbReference type="SUPFAM" id="SSF47473">
    <property type="entry name" value="EF-hand"/>
    <property type="match status" value="1"/>
</dbReference>
<dbReference type="OMA" id="DYDGNIC"/>
<dbReference type="AlphaFoldDB" id="B6AAT1"/>
<organism evidence="3 4">
    <name type="scientific">Cryptosporidium muris (strain RN66)</name>
    <dbReference type="NCBI Taxonomy" id="441375"/>
    <lineage>
        <taxon>Eukaryota</taxon>
        <taxon>Sar</taxon>
        <taxon>Alveolata</taxon>
        <taxon>Apicomplexa</taxon>
        <taxon>Conoidasida</taxon>
        <taxon>Coccidia</taxon>
        <taxon>Eucoccidiorida</taxon>
        <taxon>Eimeriorina</taxon>
        <taxon>Cryptosporidiidae</taxon>
        <taxon>Cryptosporidium</taxon>
    </lineage>
</organism>
<dbReference type="InterPro" id="IPR050403">
    <property type="entry name" value="Myosin_RLC"/>
</dbReference>
<evidence type="ECO:0000259" key="2">
    <source>
        <dbReference type="PROSITE" id="PS50222"/>
    </source>
</evidence>
<dbReference type="GO" id="GO:0005509">
    <property type="term" value="F:calcium ion binding"/>
    <property type="evidence" value="ECO:0007669"/>
    <property type="project" value="InterPro"/>
</dbReference>
<protein>
    <submittedName>
        <fullName evidence="3">EF hand family protein</fullName>
    </submittedName>
</protein>
<dbReference type="FunFam" id="1.10.238.10:FF:000001">
    <property type="entry name" value="Calmodulin 1"/>
    <property type="match status" value="1"/>
</dbReference>
<sequence>MSTIIKKKIVLPKNITAEFAAELKECFDWQDRNSDGLVSKESLLILLRAAGQVWSLDEIERICHELGTNDIDFQIYLELVAHKFSLKADKQELINAFNILDRSGNGKVLVSDLKHILCSIGEKMTDESFQELLRISDVPDASRLTYLNKSEFLKIFGNNSD</sequence>
<dbReference type="PANTHER" id="PTHR23049">
    <property type="entry name" value="MYOSIN REGULATORY LIGHT CHAIN 2"/>
    <property type="match status" value="1"/>
</dbReference>
<dbReference type="eggNOG" id="KOG0027">
    <property type="taxonomic scope" value="Eukaryota"/>
</dbReference>
<dbReference type="OrthoDB" id="26525at2759"/>
<evidence type="ECO:0000313" key="4">
    <source>
        <dbReference type="Proteomes" id="UP000001460"/>
    </source>
</evidence>
<dbReference type="Gene3D" id="1.10.238.10">
    <property type="entry name" value="EF-hand"/>
    <property type="match status" value="1"/>
</dbReference>
<dbReference type="InterPro" id="IPR002048">
    <property type="entry name" value="EF_hand_dom"/>
</dbReference>
<accession>B6AAT1</accession>
<dbReference type="RefSeq" id="XP_002139832.1">
    <property type="nucleotide sequence ID" value="XM_002139796.1"/>
</dbReference>
<dbReference type="InterPro" id="IPR011992">
    <property type="entry name" value="EF-hand-dom_pair"/>
</dbReference>
<dbReference type="SMART" id="SM00054">
    <property type="entry name" value="EFh"/>
    <property type="match status" value="2"/>
</dbReference>
<dbReference type="VEuPathDB" id="CryptoDB:CMU_024890"/>
<reference evidence="3" key="1">
    <citation type="submission" date="2008-06" db="EMBL/GenBank/DDBJ databases">
        <authorList>
            <person name="Lorenzi H."/>
            <person name="Inman J."/>
            <person name="Miller J."/>
            <person name="Schobel S."/>
            <person name="Amedeo P."/>
            <person name="Caler E.V."/>
            <person name="da Silva J."/>
        </authorList>
    </citation>
    <scope>NUCLEOTIDE SEQUENCE [LARGE SCALE GENOMIC DNA]</scope>
    <source>
        <strain evidence="3">RN66</strain>
    </source>
</reference>
<dbReference type="Pfam" id="PF13499">
    <property type="entry name" value="EF-hand_7"/>
    <property type="match status" value="1"/>
</dbReference>
<proteinExistence type="predicted"/>
<dbReference type="Proteomes" id="UP000001460">
    <property type="component" value="Unassembled WGS sequence"/>
</dbReference>
<evidence type="ECO:0000256" key="1">
    <source>
        <dbReference type="ARBA" id="ARBA00022737"/>
    </source>
</evidence>
<evidence type="ECO:0000313" key="3">
    <source>
        <dbReference type="EMBL" id="EEA05483.1"/>
    </source>
</evidence>
<feature type="domain" description="EF-hand" evidence="2">
    <location>
        <begin position="88"/>
        <end position="123"/>
    </location>
</feature>
<dbReference type="GeneID" id="6995083"/>
<gene>
    <name evidence="3" type="ORF">CMU_024890</name>
</gene>
<keyword evidence="1" id="KW-0677">Repeat</keyword>
<dbReference type="STRING" id="441375.B6AAT1"/>
<name>B6AAT1_CRYMR</name>
<keyword evidence="4" id="KW-1185">Reference proteome</keyword>